<gene>
    <name evidence="2" type="ORF">HB902_06425</name>
</gene>
<evidence type="ECO:0000313" key="3">
    <source>
        <dbReference type="Proteomes" id="UP000541955"/>
    </source>
</evidence>
<comment type="caution">
    <text evidence="2">The sequence shown here is derived from an EMBL/GenBank/DDBJ whole genome shotgun (WGS) entry which is preliminary data.</text>
</comment>
<evidence type="ECO:0000256" key="1">
    <source>
        <dbReference type="SAM" id="Coils"/>
    </source>
</evidence>
<dbReference type="RefSeq" id="WP_185429110.1">
    <property type="nucleotide sequence ID" value="NZ_JAARRW010000002.1"/>
</dbReference>
<feature type="coiled-coil region" evidence="1">
    <location>
        <begin position="5"/>
        <end position="35"/>
    </location>
</feature>
<keyword evidence="1" id="KW-0175">Coiled coil</keyword>
<name>A0A7X0XIJ0_9LIST</name>
<organism evidence="2 3">
    <name type="scientific">Listeria booriae</name>
    <dbReference type="NCBI Taxonomy" id="1552123"/>
    <lineage>
        <taxon>Bacteria</taxon>
        <taxon>Bacillati</taxon>
        <taxon>Bacillota</taxon>
        <taxon>Bacilli</taxon>
        <taxon>Bacillales</taxon>
        <taxon>Listeriaceae</taxon>
        <taxon>Listeria</taxon>
    </lineage>
</organism>
<dbReference type="AlphaFoldDB" id="A0A7X0XIJ0"/>
<dbReference type="Proteomes" id="UP000541955">
    <property type="component" value="Unassembled WGS sequence"/>
</dbReference>
<dbReference type="EMBL" id="JAARRW010000002">
    <property type="protein sequence ID" value="MBC1561700.1"/>
    <property type="molecule type" value="Genomic_DNA"/>
</dbReference>
<proteinExistence type="predicted"/>
<sequence>MERERALLEKQLEAATHKQRKLEDIQLALIQLNREKASILGSFQQAWQGNKADRVASQLEDTMEAEWHETRGQVNSLENQIIAEKRQIRKQLETLKEQTSHGAN</sequence>
<protein>
    <submittedName>
        <fullName evidence="2">Uncharacterized protein</fullName>
    </submittedName>
</protein>
<accession>A0A7X0XIJ0</accession>
<reference evidence="2 3" key="1">
    <citation type="submission" date="2020-03" db="EMBL/GenBank/DDBJ databases">
        <title>Soil Listeria distribution.</title>
        <authorList>
            <person name="Liao J."/>
            <person name="Wiedmann M."/>
        </authorList>
    </citation>
    <scope>NUCLEOTIDE SEQUENCE [LARGE SCALE GENOMIC DNA]</scope>
    <source>
        <strain evidence="2 3">FSL L7-1387</strain>
    </source>
</reference>
<evidence type="ECO:0000313" key="2">
    <source>
        <dbReference type="EMBL" id="MBC1561700.1"/>
    </source>
</evidence>